<feature type="region of interest" description="Disordered" evidence="1">
    <location>
        <begin position="31"/>
        <end position="106"/>
    </location>
</feature>
<organism evidence="2 3">
    <name type="scientific">Ameca splendens</name>
    <dbReference type="NCBI Taxonomy" id="208324"/>
    <lineage>
        <taxon>Eukaryota</taxon>
        <taxon>Metazoa</taxon>
        <taxon>Chordata</taxon>
        <taxon>Craniata</taxon>
        <taxon>Vertebrata</taxon>
        <taxon>Euteleostomi</taxon>
        <taxon>Actinopterygii</taxon>
        <taxon>Neopterygii</taxon>
        <taxon>Teleostei</taxon>
        <taxon>Neoteleostei</taxon>
        <taxon>Acanthomorphata</taxon>
        <taxon>Ovalentaria</taxon>
        <taxon>Atherinomorphae</taxon>
        <taxon>Cyprinodontiformes</taxon>
        <taxon>Goodeidae</taxon>
        <taxon>Ameca</taxon>
    </lineage>
</organism>
<gene>
    <name evidence="2" type="ORF">AMECASPLE_018535</name>
</gene>
<keyword evidence="3" id="KW-1185">Reference proteome</keyword>
<feature type="compositionally biased region" description="Polar residues" evidence="1">
    <location>
        <begin position="87"/>
        <end position="106"/>
    </location>
</feature>
<accession>A0ABV0Z1F3</accession>
<name>A0ABV0Z1F3_9TELE</name>
<protein>
    <submittedName>
        <fullName evidence="2">Uncharacterized protein</fullName>
    </submittedName>
</protein>
<dbReference type="EMBL" id="JAHRIP010048472">
    <property type="protein sequence ID" value="MEQ2299781.1"/>
    <property type="molecule type" value="Genomic_DNA"/>
</dbReference>
<proteinExistence type="predicted"/>
<sequence>MMPVNLSSLTISASINLVLTFVESSMALERKSLKKDDSSKGKKSSLETEPTQPSESARHRALRCKISEPSGVSSSRLQKKKFLIRSKPTSLLQKQLCRTQPGKSPP</sequence>
<evidence type="ECO:0000256" key="1">
    <source>
        <dbReference type="SAM" id="MobiDB-lite"/>
    </source>
</evidence>
<evidence type="ECO:0000313" key="2">
    <source>
        <dbReference type="EMBL" id="MEQ2299781.1"/>
    </source>
</evidence>
<comment type="caution">
    <text evidence="2">The sequence shown here is derived from an EMBL/GenBank/DDBJ whole genome shotgun (WGS) entry which is preliminary data.</text>
</comment>
<dbReference type="Proteomes" id="UP001469553">
    <property type="component" value="Unassembled WGS sequence"/>
</dbReference>
<reference evidence="2 3" key="1">
    <citation type="submission" date="2021-06" db="EMBL/GenBank/DDBJ databases">
        <authorList>
            <person name="Palmer J.M."/>
        </authorList>
    </citation>
    <scope>NUCLEOTIDE SEQUENCE [LARGE SCALE GENOMIC DNA]</scope>
    <source>
        <strain evidence="2 3">AS_MEX2019</strain>
        <tissue evidence="2">Muscle</tissue>
    </source>
</reference>
<feature type="compositionally biased region" description="Basic and acidic residues" evidence="1">
    <location>
        <begin position="31"/>
        <end position="46"/>
    </location>
</feature>
<evidence type="ECO:0000313" key="3">
    <source>
        <dbReference type="Proteomes" id="UP001469553"/>
    </source>
</evidence>